<evidence type="ECO:0000313" key="2">
    <source>
        <dbReference type="Proteomes" id="UP000231530"/>
    </source>
</evidence>
<dbReference type="EMBL" id="PFBY01000044">
    <property type="protein sequence ID" value="PIR76037.1"/>
    <property type="molecule type" value="Genomic_DNA"/>
</dbReference>
<gene>
    <name evidence="1" type="ORF">COU32_04180</name>
</gene>
<protein>
    <submittedName>
        <fullName evidence="1">Uncharacterized protein</fullName>
    </submittedName>
</protein>
<accession>A0A2H0TXA2</accession>
<evidence type="ECO:0000313" key="1">
    <source>
        <dbReference type="EMBL" id="PIR76037.1"/>
    </source>
</evidence>
<reference evidence="2" key="1">
    <citation type="submission" date="2017-09" db="EMBL/GenBank/DDBJ databases">
        <title>Depth-based differentiation of microbial function through sediment-hosted aquifers and enrichment of novel symbionts in the deep terrestrial subsurface.</title>
        <authorList>
            <person name="Probst A.J."/>
            <person name="Ladd B."/>
            <person name="Jarett J.K."/>
            <person name="Geller-Mcgrath D.E."/>
            <person name="Sieber C.M.K."/>
            <person name="Emerson J.B."/>
            <person name="Anantharaman K."/>
            <person name="Thomas B.C."/>
            <person name="Malmstrom R."/>
            <person name="Stieglmeier M."/>
            <person name="Klingl A."/>
            <person name="Woyke T."/>
            <person name="Ryan C.M."/>
            <person name="Banfield J.F."/>
        </authorList>
    </citation>
    <scope>NUCLEOTIDE SEQUENCE [LARGE SCALE GENOMIC DNA]</scope>
</reference>
<proteinExistence type="predicted"/>
<organism evidence="1 2">
    <name type="scientific">Candidatus Magasanikbacteria bacterium CG10_big_fil_rev_8_21_14_0_10_42_10</name>
    <dbReference type="NCBI Taxonomy" id="1974649"/>
    <lineage>
        <taxon>Bacteria</taxon>
        <taxon>Candidatus Magasanikiibacteriota</taxon>
    </lineage>
</organism>
<dbReference type="AlphaFoldDB" id="A0A2H0TXA2"/>
<dbReference type="Proteomes" id="UP000231530">
    <property type="component" value="Unassembled WGS sequence"/>
</dbReference>
<comment type="caution">
    <text evidence="1">The sequence shown here is derived from an EMBL/GenBank/DDBJ whole genome shotgun (WGS) entry which is preliminary data.</text>
</comment>
<name>A0A2H0TXA2_9BACT</name>
<sequence length="179" mass="20473">MHKKRKRSNGMKMHWTKCLGKNFWSNPLFYHAFDSPLPPIDPLAIANGLGIEVIRVTNYTAPSLSVMADVNSGIATISYRPFKNDDRKTRFYIAYGIGLVIMAQRMSFKATTVPVIISKEGRQGTAYSYAVDLLMPEADWNIHIKNLSRCTPEKRYSTLAKYFQVPSSEVELRYHKLYS</sequence>